<dbReference type="AlphaFoldDB" id="A0ABD7BMP3"/>
<proteinExistence type="predicted"/>
<gene>
    <name evidence="1" type="ORF">HCJ88_08905</name>
</gene>
<protein>
    <submittedName>
        <fullName evidence="1">Uncharacterized protein</fullName>
    </submittedName>
</protein>
<sequence length="54" mass="6356">MFVTPPLFQYSYYYDKSRFKHDQQKGWLDAENDASSDIQMVLDRGSAGADRDQY</sequence>
<organism evidence="1 2">
    <name type="scientific">Lacticaseibacillus paracasei</name>
    <name type="common">Lactobacillus paracasei</name>
    <dbReference type="NCBI Taxonomy" id="1597"/>
    <lineage>
        <taxon>Bacteria</taxon>
        <taxon>Bacillati</taxon>
        <taxon>Bacillota</taxon>
        <taxon>Bacilli</taxon>
        <taxon>Lactobacillales</taxon>
        <taxon>Lactobacillaceae</taxon>
        <taxon>Lacticaseibacillus</taxon>
    </lineage>
</organism>
<dbReference type="EMBL" id="CP050500">
    <property type="protein sequence ID" value="QOP54305.1"/>
    <property type="molecule type" value="Genomic_DNA"/>
</dbReference>
<evidence type="ECO:0000313" key="2">
    <source>
        <dbReference type="Proteomes" id="UP000593972"/>
    </source>
</evidence>
<reference evidence="1 2" key="1">
    <citation type="submission" date="2020-03" db="EMBL/GenBank/DDBJ databases">
        <title>Complete genome sequence of Lactobacillus paracasei strain NFFJ04, isolated from animal feed.</title>
        <authorList>
            <person name="Jung J.Y."/>
        </authorList>
    </citation>
    <scope>NUCLEOTIDE SEQUENCE [LARGE SCALE GENOMIC DNA]</scope>
    <source>
        <strain evidence="1 2">NFFJ04</strain>
    </source>
</reference>
<evidence type="ECO:0000313" key="1">
    <source>
        <dbReference type="EMBL" id="QOP54305.1"/>
    </source>
</evidence>
<dbReference type="Proteomes" id="UP000593972">
    <property type="component" value="Chromosome"/>
</dbReference>
<name>A0ABD7BMP3_LACPA</name>
<accession>A0ABD7BMP3</accession>